<reference evidence="1" key="2">
    <citation type="journal article" date="2022" name="New Phytol.">
        <title>Evolutionary transition to the ectomycorrhizal habit in the genomes of a hyperdiverse lineage of mushroom-forming fungi.</title>
        <authorList>
            <person name="Looney B."/>
            <person name="Miyauchi S."/>
            <person name="Morin E."/>
            <person name="Drula E."/>
            <person name="Courty P.E."/>
            <person name="Kohler A."/>
            <person name="Kuo A."/>
            <person name="LaButti K."/>
            <person name="Pangilinan J."/>
            <person name="Lipzen A."/>
            <person name="Riley R."/>
            <person name="Andreopoulos W."/>
            <person name="He G."/>
            <person name="Johnson J."/>
            <person name="Nolan M."/>
            <person name="Tritt A."/>
            <person name="Barry K.W."/>
            <person name="Grigoriev I.V."/>
            <person name="Nagy L.G."/>
            <person name="Hibbett D."/>
            <person name="Henrissat B."/>
            <person name="Matheny P.B."/>
            <person name="Labbe J."/>
            <person name="Martin F.M."/>
        </authorList>
    </citation>
    <scope>NUCLEOTIDE SEQUENCE</scope>
    <source>
        <strain evidence="1">EC-137</strain>
    </source>
</reference>
<organism evidence="1 2">
    <name type="scientific">Vararia minispora EC-137</name>
    <dbReference type="NCBI Taxonomy" id="1314806"/>
    <lineage>
        <taxon>Eukaryota</taxon>
        <taxon>Fungi</taxon>
        <taxon>Dikarya</taxon>
        <taxon>Basidiomycota</taxon>
        <taxon>Agaricomycotina</taxon>
        <taxon>Agaricomycetes</taxon>
        <taxon>Russulales</taxon>
        <taxon>Lachnocladiaceae</taxon>
        <taxon>Vararia</taxon>
    </lineage>
</organism>
<evidence type="ECO:0000313" key="2">
    <source>
        <dbReference type="Proteomes" id="UP000814128"/>
    </source>
</evidence>
<comment type="caution">
    <text evidence="1">The sequence shown here is derived from an EMBL/GenBank/DDBJ whole genome shotgun (WGS) entry which is preliminary data.</text>
</comment>
<evidence type="ECO:0000313" key="1">
    <source>
        <dbReference type="EMBL" id="KAI0033733.1"/>
    </source>
</evidence>
<proteinExistence type="predicted"/>
<dbReference type="Proteomes" id="UP000814128">
    <property type="component" value="Unassembled WGS sequence"/>
</dbReference>
<dbReference type="EMBL" id="MU273513">
    <property type="protein sequence ID" value="KAI0033733.1"/>
    <property type="molecule type" value="Genomic_DNA"/>
</dbReference>
<sequence>MARATRSSNKQDEKPKENGTLLVPKPSPGKASGKKRKRISNAESDDQPAPKQPRNGGDDDGSVKLEDGDILQEHEPDSEMLGTGDVPLDPRDAERILETLEKIDTQGLLDREFPLPPEALLSDPQPSNSPRSYSFRALLKDSSRYPARVLFAAVKPLFPVFSHPRSRPSGPAALQLKFCSLARTLLEQATRGTNPSVAKLETVIPSPPEDDASPVDLPFARRYALMQKLPTGEWWSSLNSESLDSAELKELPMGHAELVAILPTPVEPMDFVPTLAHYSRASVSALSKRSQRLAAGRRLSSGAFLDYGPHASFAPTFDQDGAEVGREALGEVLWWEERKRRLTAELAESSRGRRGKLPALPENVEMEAMQEAPGPSTSSRVSLEKDFPVSNGDLNMERDPTGLLDGLLPPDQIVSVKATLHELSLEAAIQELLTRTSKALAELEDLQIERLGRPDGGTGTIDPESEEFTLAESISESLALLASLRPQTADTQSIIPPSHILRQLHRTLPVAATPGWHGTLPDAHPRALQDDTTVHVKSGTVLPAPTPAQPAPMTPAAPKPITATAAASYSSYGYPTYAAGTYVRPTPGATTPYSYSSSSYYNFGQTGQTDAYAAWRAMGGQPWSYGATATTTPGRAVANTVVPNKTYAGWQPGGSYTPTIATRAGSLGQQTGQQ</sequence>
<accession>A0ACB8QPG3</accession>
<protein>
    <submittedName>
        <fullName evidence="1">Uncharacterized protein</fullName>
    </submittedName>
</protein>
<gene>
    <name evidence="1" type="ORF">K488DRAFT_84682</name>
</gene>
<keyword evidence="2" id="KW-1185">Reference proteome</keyword>
<reference evidence="1" key="1">
    <citation type="submission" date="2021-02" db="EMBL/GenBank/DDBJ databases">
        <authorList>
            <consortium name="DOE Joint Genome Institute"/>
            <person name="Ahrendt S."/>
            <person name="Looney B.P."/>
            <person name="Miyauchi S."/>
            <person name="Morin E."/>
            <person name="Drula E."/>
            <person name="Courty P.E."/>
            <person name="Chicoki N."/>
            <person name="Fauchery L."/>
            <person name="Kohler A."/>
            <person name="Kuo A."/>
            <person name="Labutti K."/>
            <person name="Pangilinan J."/>
            <person name="Lipzen A."/>
            <person name="Riley R."/>
            <person name="Andreopoulos W."/>
            <person name="He G."/>
            <person name="Johnson J."/>
            <person name="Barry K.W."/>
            <person name="Grigoriev I.V."/>
            <person name="Nagy L."/>
            <person name="Hibbett D."/>
            <person name="Henrissat B."/>
            <person name="Matheny P.B."/>
            <person name="Labbe J."/>
            <person name="Martin F."/>
        </authorList>
    </citation>
    <scope>NUCLEOTIDE SEQUENCE</scope>
    <source>
        <strain evidence="1">EC-137</strain>
    </source>
</reference>
<name>A0ACB8QPG3_9AGAM</name>